<dbReference type="PANTHER" id="PTHR33269:SF19">
    <property type="entry name" value="NADH-QUINONE OXIDOREDUCTASE SUBUNIT J"/>
    <property type="match status" value="1"/>
</dbReference>
<dbReference type="PANTHER" id="PTHR33269">
    <property type="entry name" value="NADH-UBIQUINONE OXIDOREDUCTASE CHAIN 6"/>
    <property type="match status" value="1"/>
</dbReference>
<feature type="transmembrane region" description="Helical" evidence="1">
    <location>
        <begin position="58"/>
        <end position="78"/>
    </location>
</feature>
<keyword evidence="1" id="KW-0520">NAD</keyword>
<dbReference type="Proteomes" id="UP000727993">
    <property type="component" value="Unassembled WGS sequence"/>
</dbReference>
<comment type="function">
    <text evidence="1">NDH-1 shuttles electrons from NADH, via FMN and iron-sulfur (Fe-S) centers, to quinones in the respiratory chain. Couples the redox reaction to proton translocation (for every two electrons transferred, four hydrogen ions are translocated across the cytoplasmic membrane), and thus conserves the redox energy in a proton gradient.</text>
</comment>
<keyword evidence="1" id="KW-0812">Transmembrane</keyword>
<dbReference type="EC" id="7.1.1.-" evidence="1"/>
<dbReference type="GO" id="GO:0048038">
    <property type="term" value="F:quinone binding"/>
    <property type="evidence" value="ECO:0007669"/>
    <property type="project" value="UniProtKB-UniRule"/>
</dbReference>
<feature type="transmembrane region" description="Helical" evidence="1">
    <location>
        <begin position="6"/>
        <end position="24"/>
    </location>
</feature>
<dbReference type="InterPro" id="IPR042106">
    <property type="entry name" value="Nuo/plastoQ_OxRdtase_6_NuoJ"/>
</dbReference>
<proteinExistence type="inferred from homology"/>
<name>A0A936N8P3_9ACTN</name>
<feature type="transmembrane region" description="Helical" evidence="1">
    <location>
        <begin position="145"/>
        <end position="166"/>
    </location>
</feature>
<gene>
    <name evidence="3" type="ORF">IPN02_00790</name>
</gene>
<feature type="region of interest" description="Disordered" evidence="2">
    <location>
        <begin position="189"/>
        <end position="232"/>
    </location>
</feature>
<evidence type="ECO:0000256" key="1">
    <source>
        <dbReference type="RuleBase" id="RU004429"/>
    </source>
</evidence>
<keyword evidence="1" id="KW-1133">Transmembrane helix</keyword>
<dbReference type="AlphaFoldDB" id="A0A936N8P3"/>
<keyword evidence="1" id="KW-0472">Membrane</keyword>
<dbReference type="InterPro" id="IPR001457">
    <property type="entry name" value="NADH_UbQ/plastoQ_OxRdtase_su6"/>
</dbReference>
<keyword evidence="1" id="KW-0874">Quinone</keyword>
<feature type="transmembrane region" description="Helical" evidence="1">
    <location>
        <begin position="94"/>
        <end position="113"/>
    </location>
</feature>
<feature type="compositionally biased region" description="Acidic residues" evidence="2">
    <location>
        <begin position="189"/>
        <end position="203"/>
    </location>
</feature>
<evidence type="ECO:0000313" key="4">
    <source>
        <dbReference type="Proteomes" id="UP000727993"/>
    </source>
</evidence>
<comment type="catalytic activity">
    <reaction evidence="1">
        <text>a quinone + NADH + 5 H(+)(in) = a quinol + NAD(+) + 4 H(+)(out)</text>
        <dbReference type="Rhea" id="RHEA:57888"/>
        <dbReference type="ChEBI" id="CHEBI:15378"/>
        <dbReference type="ChEBI" id="CHEBI:24646"/>
        <dbReference type="ChEBI" id="CHEBI:57540"/>
        <dbReference type="ChEBI" id="CHEBI:57945"/>
        <dbReference type="ChEBI" id="CHEBI:132124"/>
    </reaction>
</comment>
<protein>
    <recommendedName>
        <fullName evidence="1">NADH-quinone oxidoreductase subunit J</fullName>
        <ecNumber evidence="1">7.1.1.-</ecNumber>
    </recommendedName>
</protein>
<comment type="caution">
    <text evidence="3">The sequence shown here is derived from an EMBL/GenBank/DDBJ whole genome shotgun (WGS) entry which is preliminary data.</text>
</comment>
<sequence length="232" mass="24200">MVEFVVFAISAAIVLGGALGVVGFRSPVHNVLSLIATLFGVAVLFIAQEAYFLAAVQIIVYAGAIVVLFLFVIMLLGVDRLERLDADRLKGQQVAAAVVGGAIAVLSVLALFAGDQGAGADAAVTRSLQGERDVEGLARLVFTDYVWAFEITSALLGIAVVAAVLLSRRSSEAPIDADDYPEVTDIFESDVPEDFLDDPDDDLGAAGQAPSPRPVEAAGSPGDLVRDSEDPQ</sequence>
<dbReference type="Gene3D" id="1.20.120.1200">
    <property type="entry name" value="NADH-ubiquinone/plastoquinone oxidoreductase chain 6, subunit NuoJ"/>
    <property type="match status" value="1"/>
</dbReference>
<accession>A0A936N8P3</accession>
<comment type="similarity">
    <text evidence="1">Belongs to the complex I subunit 6 family.</text>
</comment>
<comment type="subcellular location">
    <subcellularLocation>
        <location evidence="1">Cell membrane</location>
        <topology evidence="1">Multi-pass membrane protein</topology>
    </subcellularLocation>
</comment>
<dbReference type="EMBL" id="JADJZA010000001">
    <property type="protein sequence ID" value="MBK9295420.1"/>
    <property type="molecule type" value="Genomic_DNA"/>
</dbReference>
<dbReference type="GO" id="GO:0008137">
    <property type="term" value="F:NADH dehydrogenase (ubiquinone) activity"/>
    <property type="evidence" value="ECO:0007669"/>
    <property type="project" value="UniProtKB-UniRule"/>
</dbReference>
<dbReference type="GO" id="GO:0005886">
    <property type="term" value="C:plasma membrane"/>
    <property type="evidence" value="ECO:0007669"/>
    <property type="project" value="UniProtKB-SubCell"/>
</dbReference>
<dbReference type="Pfam" id="PF00499">
    <property type="entry name" value="Oxidored_q3"/>
    <property type="match status" value="1"/>
</dbReference>
<evidence type="ECO:0000256" key="2">
    <source>
        <dbReference type="SAM" id="MobiDB-lite"/>
    </source>
</evidence>
<evidence type="ECO:0000313" key="3">
    <source>
        <dbReference type="EMBL" id="MBK9295420.1"/>
    </source>
</evidence>
<reference evidence="3 4" key="1">
    <citation type="submission" date="2020-10" db="EMBL/GenBank/DDBJ databases">
        <title>Connecting structure to function with the recovery of over 1000 high-quality activated sludge metagenome-assembled genomes encoding full-length rRNA genes using long-read sequencing.</title>
        <authorList>
            <person name="Singleton C.M."/>
            <person name="Petriglieri F."/>
            <person name="Kristensen J.M."/>
            <person name="Kirkegaard R.H."/>
            <person name="Michaelsen T.Y."/>
            <person name="Andersen M.H."/>
            <person name="Karst S.M."/>
            <person name="Dueholm M.S."/>
            <person name="Nielsen P.H."/>
            <person name="Albertsen M."/>
        </authorList>
    </citation>
    <scope>NUCLEOTIDE SEQUENCE [LARGE SCALE GENOMIC DNA]</scope>
    <source>
        <strain evidence="3">Lyne_18-Q3-R50-59_MAXAC.006</strain>
    </source>
</reference>
<keyword evidence="1" id="KW-1003">Cell membrane</keyword>
<organism evidence="3 4">
    <name type="scientific">Candidatus Neomicrothrix subdominans</name>
    <dbReference type="NCBI Taxonomy" id="2954438"/>
    <lineage>
        <taxon>Bacteria</taxon>
        <taxon>Bacillati</taxon>
        <taxon>Actinomycetota</taxon>
        <taxon>Acidimicrobiia</taxon>
        <taxon>Acidimicrobiales</taxon>
        <taxon>Microthrixaceae</taxon>
        <taxon>Candidatus Neomicrothrix</taxon>
    </lineage>
</organism>
<feature type="transmembrane region" description="Helical" evidence="1">
    <location>
        <begin position="31"/>
        <end position="52"/>
    </location>
</feature>